<dbReference type="GO" id="GO:0050188">
    <property type="term" value="F:phosphoenolpyruvate mutase activity"/>
    <property type="evidence" value="ECO:0007669"/>
    <property type="project" value="UniProtKB-EC"/>
</dbReference>
<dbReference type="EMBL" id="JACHMO010000001">
    <property type="protein sequence ID" value="MBB5802952.1"/>
    <property type="molecule type" value="Genomic_DNA"/>
</dbReference>
<protein>
    <recommendedName>
        <fullName evidence="2">phosphoenolpyruvate mutase</fullName>
        <ecNumber evidence="2">5.4.2.9</ecNumber>
    </recommendedName>
</protein>
<keyword evidence="1 4" id="KW-0413">Isomerase</keyword>
<dbReference type="Gene3D" id="3.20.20.60">
    <property type="entry name" value="Phosphoenolpyruvate-binding domains"/>
    <property type="match status" value="1"/>
</dbReference>
<dbReference type="InterPro" id="IPR040442">
    <property type="entry name" value="Pyrv_kinase-like_dom_sf"/>
</dbReference>
<reference evidence="4 5" key="1">
    <citation type="submission" date="2020-08" db="EMBL/GenBank/DDBJ databases">
        <title>Sequencing the genomes of 1000 actinobacteria strains.</title>
        <authorList>
            <person name="Klenk H.-P."/>
        </authorList>
    </citation>
    <scope>NUCLEOTIDE SEQUENCE [LARGE SCALE GENOMIC DNA]</scope>
    <source>
        <strain evidence="4 5">DSM 45486</strain>
    </source>
</reference>
<sequence>MAKTTVLRDLLTGPSLARIIGAHSPLSARLGAEAQFDAVWASGLEISAVAGVPDANILSMSQVLQSAADIAAAVPVPVLADCDSGFGNVNNVVDMVQRYERAGIAGVCIEDKQFPKLNSFVSGNHDLTPVHDFVTKIIAATQTREDPDFVVVARIEALIAGAGMTEALRRAEAYAAAGADALLIHSKKSGPDEVYEFRKLFDGPIPLIVVPTTYNTVTTKDLQTAGFGAVIYANHALRGAIEAMQQVLAQIHQDGTTQYVESRIAPLKQVFDLQRVDAMLENQTRYEKLAEASLAQLEVSGRPQVTA</sequence>
<accession>A0A7W9HII1</accession>
<dbReference type="InterPro" id="IPR015813">
    <property type="entry name" value="Pyrv/PenolPyrv_kinase-like_dom"/>
</dbReference>
<dbReference type="NCBIfam" id="TIGR02320">
    <property type="entry name" value="PEP_mutase"/>
    <property type="match status" value="1"/>
</dbReference>
<dbReference type="Pfam" id="PF13714">
    <property type="entry name" value="PEP_mutase"/>
    <property type="match status" value="1"/>
</dbReference>
<keyword evidence="4" id="KW-0670">Pyruvate</keyword>
<dbReference type="InterPro" id="IPR012698">
    <property type="entry name" value="PEnolPyrv_PMutase_core"/>
</dbReference>
<gene>
    <name evidence="4" type="ORF">F4560_002720</name>
</gene>
<evidence type="ECO:0000313" key="5">
    <source>
        <dbReference type="Proteomes" id="UP000552097"/>
    </source>
</evidence>
<dbReference type="EC" id="5.4.2.9" evidence="2"/>
<dbReference type="SUPFAM" id="SSF51621">
    <property type="entry name" value="Phosphoenolpyruvate/pyruvate domain"/>
    <property type="match status" value="1"/>
</dbReference>
<evidence type="ECO:0000256" key="3">
    <source>
        <dbReference type="ARBA" id="ARBA00038455"/>
    </source>
</evidence>
<evidence type="ECO:0000313" key="4">
    <source>
        <dbReference type="EMBL" id="MBB5802952.1"/>
    </source>
</evidence>
<dbReference type="RefSeq" id="WP_184919983.1">
    <property type="nucleotide sequence ID" value="NZ_JACHMO010000001.1"/>
</dbReference>
<dbReference type="CDD" id="cd00377">
    <property type="entry name" value="ICL_PEPM"/>
    <property type="match status" value="1"/>
</dbReference>
<comment type="similarity">
    <text evidence="3">Belongs to the isocitrate lyase/PEP mutase superfamily. PEP mutase family.</text>
</comment>
<dbReference type="AlphaFoldDB" id="A0A7W9HII1"/>
<evidence type="ECO:0000256" key="2">
    <source>
        <dbReference type="ARBA" id="ARBA00024063"/>
    </source>
</evidence>
<organism evidence="4 5">
    <name type="scientific">Saccharothrix ecbatanensis</name>
    <dbReference type="NCBI Taxonomy" id="1105145"/>
    <lineage>
        <taxon>Bacteria</taxon>
        <taxon>Bacillati</taxon>
        <taxon>Actinomycetota</taxon>
        <taxon>Actinomycetes</taxon>
        <taxon>Pseudonocardiales</taxon>
        <taxon>Pseudonocardiaceae</taxon>
        <taxon>Saccharothrix</taxon>
    </lineage>
</organism>
<comment type="caution">
    <text evidence="4">The sequence shown here is derived from an EMBL/GenBank/DDBJ whole genome shotgun (WGS) entry which is preliminary data.</text>
</comment>
<dbReference type="PANTHER" id="PTHR42905">
    <property type="entry name" value="PHOSPHOENOLPYRUVATE CARBOXYLASE"/>
    <property type="match status" value="1"/>
</dbReference>
<proteinExistence type="inferred from homology"/>
<keyword evidence="5" id="KW-1185">Reference proteome</keyword>
<dbReference type="PANTHER" id="PTHR42905:SF7">
    <property type="entry name" value="PHOSPHOENOLPYRUVATE PHOSPHOMUTASE"/>
    <property type="match status" value="1"/>
</dbReference>
<name>A0A7W9HII1_9PSEU</name>
<dbReference type="InterPro" id="IPR039556">
    <property type="entry name" value="ICL/PEPM"/>
</dbReference>
<dbReference type="Proteomes" id="UP000552097">
    <property type="component" value="Unassembled WGS sequence"/>
</dbReference>
<evidence type="ECO:0000256" key="1">
    <source>
        <dbReference type="ARBA" id="ARBA00023235"/>
    </source>
</evidence>